<feature type="region of interest" description="Disordered" evidence="7">
    <location>
        <begin position="30"/>
        <end position="50"/>
    </location>
</feature>
<dbReference type="InterPro" id="IPR011990">
    <property type="entry name" value="TPR-like_helical_dom_sf"/>
</dbReference>
<keyword evidence="4" id="KW-0677">Repeat</keyword>
<dbReference type="Proteomes" id="UP000593565">
    <property type="component" value="Unassembled WGS sequence"/>
</dbReference>
<dbReference type="Pfam" id="PF23231">
    <property type="entry name" value="HAT_Syf1_CNRKL1_C"/>
    <property type="match status" value="1"/>
</dbReference>
<accession>A0A7J5ZKL8</accession>
<keyword evidence="3" id="KW-0507">mRNA processing</keyword>
<dbReference type="GO" id="GO:0000245">
    <property type="term" value="P:spliceosomal complex assembly"/>
    <property type="evidence" value="ECO:0007669"/>
    <property type="project" value="TreeGrafter"/>
</dbReference>
<keyword evidence="6" id="KW-0539">Nucleus</keyword>
<evidence type="ECO:0000259" key="8">
    <source>
        <dbReference type="Pfam" id="PF23231"/>
    </source>
</evidence>
<evidence type="ECO:0000256" key="3">
    <source>
        <dbReference type="ARBA" id="ARBA00022664"/>
    </source>
</evidence>
<organism evidence="9 10">
    <name type="scientific">Ameiurus melas</name>
    <name type="common">Black bullhead</name>
    <name type="synonym">Silurus melas</name>
    <dbReference type="NCBI Taxonomy" id="219545"/>
    <lineage>
        <taxon>Eukaryota</taxon>
        <taxon>Metazoa</taxon>
        <taxon>Chordata</taxon>
        <taxon>Craniata</taxon>
        <taxon>Vertebrata</taxon>
        <taxon>Euteleostomi</taxon>
        <taxon>Actinopterygii</taxon>
        <taxon>Neopterygii</taxon>
        <taxon>Teleostei</taxon>
        <taxon>Ostariophysi</taxon>
        <taxon>Siluriformes</taxon>
        <taxon>Ictaluridae</taxon>
        <taxon>Ameiurus</taxon>
    </lineage>
</organism>
<dbReference type="InterPro" id="IPR003107">
    <property type="entry name" value="HAT"/>
</dbReference>
<evidence type="ECO:0000256" key="1">
    <source>
        <dbReference type="ARBA" id="ARBA00004123"/>
    </source>
</evidence>
<dbReference type="EMBL" id="JAAGNN010000028">
    <property type="protein sequence ID" value="KAF4071020.1"/>
    <property type="molecule type" value="Genomic_DNA"/>
</dbReference>
<comment type="similarity">
    <text evidence="2">Belongs to the crooked-neck family.</text>
</comment>
<keyword evidence="5" id="KW-0508">mRNA splicing</keyword>
<dbReference type="SMART" id="SM00386">
    <property type="entry name" value="HAT"/>
    <property type="match status" value="7"/>
</dbReference>
<dbReference type="GO" id="GO:0000974">
    <property type="term" value="C:Prp19 complex"/>
    <property type="evidence" value="ECO:0007669"/>
    <property type="project" value="TreeGrafter"/>
</dbReference>
<dbReference type="GO" id="GO:0071011">
    <property type="term" value="C:precatalytic spliceosome"/>
    <property type="evidence" value="ECO:0007669"/>
    <property type="project" value="TreeGrafter"/>
</dbReference>
<dbReference type="AlphaFoldDB" id="A0A7J5ZKL8"/>
<protein>
    <recommendedName>
        <fullName evidence="8">Pre-mRNA-splicing factor Syf1/CRNKL1-like C-terminal HAT-repeats domain-containing protein</fullName>
    </recommendedName>
</protein>
<comment type="subcellular location">
    <subcellularLocation>
        <location evidence="1">Nucleus</location>
    </subcellularLocation>
</comment>
<feature type="region of interest" description="Disordered" evidence="7">
    <location>
        <begin position="409"/>
        <end position="461"/>
    </location>
</feature>
<evidence type="ECO:0000256" key="2">
    <source>
        <dbReference type="ARBA" id="ARBA00008644"/>
    </source>
</evidence>
<feature type="compositionally biased region" description="Pro residues" evidence="7">
    <location>
        <begin position="451"/>
        <end position="461"/>
    </location>
</feature>
<proteinExistence type="inferred from homology"/>
<evidence type="ECO:0000256" key="4">
    <source>
        <dbReference type="ARBA" id="ARBA00022737"/>
    </source>
</evidence>
<dbReference type="FunFam" id="1.25.40.10:FF:000269">
    <property type="entry name" value="Crooked neck pre-mRNA-splicing factor 1"/>
    <property type="match status" value="1"/>
</dbReference>
<comment type="caution">
    <text evidence="9">The sequence shown here is derived from an EMBL/GenBank/DDBJ whole genome shotgun (WGS) entry which is preliminary data.</text>
</comment>
<evidence type="ECO:0000256" key="7">
    <source>
        <dbReference type="SAM" id="MobiDB-lite"/>
    </source>
</evidence>
<keyword evidence="10" id="KW-1185">Reference proteome</keyword>
<evidence type="ECO:0000313" key="10">
    <source>
        <dbReference type="Proteomes" id="UP000593565"/>
    </source>
</evidence>
<dbReference type="Gene3D" id="1.25.40.10">
    <property type="entry name" value="Tetratricopeptide repeat domain"/>
    <property type="match status" value="2"/>
</dbReference>
<feature type="domain" description="Pre-mRNA-splicing factor Syf1/CRNKL1-like C-terminal HAT-repeats" evidence="8">
    <location>
        <begin position="106"/>
        <end position="290"/>
    </location>
</feature>
<sequence>MLNVYVTDFLTFDNLVIFLSHGVHRCREAENTESGKGQNPPKTERSRITQYLRRSSKTEVESEDVIVSKRRFQYEEEVKSNPHNYDAWFDYLRLVESDADASVIRKVYERSIANVPPIKEKRHWRRYIYLWINYARFEELEVKDPERTRQVYQACLGLIPHKKFTFAKIWLLYAQFEVRQKNLQNARRALGTAIGKCPKNKLFKGYIELELKLREFNRCRKLYEKYLLFRPENYTTWIKFAELEMILGEIERVRAIFDLGISQPRLDMPEVLWQTYIDFEIEQEKYENARGLYKRLLQRTQHVQVWLCYAQFELSTEGAERLQRCRQVYEEANCSVRTCEKEKRLMLLEAWNRFEQVFGSVSNKDRVKKLMPEKVKKSRKLMAEDGSHAGWEEYYDYIFPENAANQSNPELLAKMGKKRKQQQDHVHEFGSQTQLSELEPPTEPGHGRATPPAPQTPRPSP</sequence>
<dbReference type="GO" id="GO:0071014">
    <property type="term" value="C:post-mRNA release spliceosomal complex"/>
    <property type="evidence" value="ECO:0007669"/>
    <property type="project" value="TreeGrafter"/>
</dbReference>
<feature type="compositionally biased region" description="Polar residues" evidence="7">
    <location>
        <begin position="32"/>
        <end position="41"/>
    </location>
</feature>
<dbReference type="InterPro" id="IPR055430">
    <property type="entry name" value="HAT_Syf1_CNRKL1_C"/>
</dbReference>
<reference evidence="9 10" key="1">
    <citation type="submission" date="2020-02" db="EMBL/GenBank/DDBJ databases">
        <title>A chromosome-scale genome assembly of the black bullhead catfish (Ameiurus melas).</title>
        <authorList>
            <person name="Wen M."/>
            <person name="Zham M."/>
            <person name="Cabau C."/>
            <person name="Klopp C."/>
            <person name="Donnadieu C."/>
            <person name="Roques C."/>
            <person name="Bouchez O."/>
            <person name="Lampietro C."/>
            <person name="Jouanno E."/>
            <person name="Herpin A."/>
            <person name="Louis A."/>
            <person name="Berthelot C."/>
            <person name="Parey E."/>
            <person name="Roest-Crollius H."/>
            <person name="Braasch I."/>
            <person name="Postlethwait J."/>
            <person name="Robinson-Rechavi M."/>
            <person name="Echchiki A."/>
            <person name="Begum T."/>
            <person name="Montfort J."/>
            <person name="Schartl M."/>
            <person name="Bobe J."/>
            <person name="Guiguen Y."/>
        </authorList>
    </citation>
    <scope>NUCLEOTIDE SEQUENCE [LARGE SCALE GENOMIC DNA]</scope>
    <source>
        <strain evidence="9">M_S1</strain>
        <tissue evidence="9">Blood</tissue>
    </source>
</reference>
<dbReference type="PANTHER" id="PTHR11246:SF3">
    <property type="entry name" value="CROOKED NECK-LIKE PROTEIN 1"/>
    <property type="match status" value="1"/>
</dbReference>
<gene>
    <name evidence="9" type="ORF">AMELA_G00280160</name>
</gene>
<dbReference type="FunFam" id="1.25.40.10:FF:000117">
    <property type="entry name" value="Crooked neck pre-mRNA-splicing factor 1"/>
    <property type="match status" value="1"/>
</dbReference>
<dbReference type="PANTHER" id="PTHR11246">
    <property type="entry name" value="PRE-MRNA SPLICING FACTOR"/>
    <property type="match status" value="1"/>
</dbReference>
<evidence type="ECO:0000256" key="5">
    <source>
        <dbReference type="ARBA" id="ARBA00023187"/>
    </source>
</evidence>
<name>A0A7J5ZKL8_AMEME</name>
<dbReference type="SUPFAM" id="SSF48452">
    <property type="entry name" value="TPR-like"/>
    <property type="match status" value="2"/>
</dbReference>
<dbReference type="InterPro" id="IPR045075">
    <property type="entry name" value="Syf1-like"/>
</dbReference>
<evidence type="ECO:0000313" key="9">
    <source>
        <dbReference type="EMBL" id="KAF4071020.1"/>
    </source>
</evidence>
<dbReference type="GO" id="GO:0071007">
    <property type="term" value="C:U2-type catalytic step 2 spliceosome"/>
    <property type="evidence" value="ECO:0007669"/>
    <property type="project" value="TreeGrafter"/>
</dbReference>
<evidence type="ECO:0000256" key="6">
    <source>
        <dbReference type="ARBA" id="ARBA00023242"/>
    </source>
</evidence>